<comment type="caution">
    <text evidence="1">The sequence shown here is derived from an EMBL/GenBank/DDBJ whole genome shotgun (WGS) entry which is preliminary data.</text>
</comment>
<sequence>MSNVISTQAQGQPARSTRLRFIPVKKSNVVEFVTKYMKYYDDKGMPADRRDAEFFWSFLVRGRYSKDNPNFDRLLSQVHSPANEEFWAQRMDPAANQLRKQHDAQSGFWPFPHQLTEADLKADPGLLTLGDNSKTFYLPAYNFKPLAAIDYVVFVFTLIMCNQDLSIDYPTIVEVWSTLVQKVYHFEKDGVRFAKLREADFVKWTLADAGTSTATIVVGQQWEEQLKQEIAMLKGETAQLKHKIGTLMGKVRSRGLK</sequence>
<dbReference type="Proteomes" id="UP001166286">
    <property type="component" value="Unassembled WGS sequence"/>
</dbReference>
<name>A0AA39QV97_9LECA</name>
<reference evidence="1" key="1">
    <citation type="submission" date="2023-03" db="EMBL/GenBank/DDBJ databases">
        <title>Complete genome of Cladonia borealis.</title>
        <authorList>
            <person name="Park H."/>
        </authorList>
    </citation>
    <scope>NUCLEOTIDE SEQUENCE</scope>
    <source>
        <strain evidence="1">ANT050790</strain>
    </source>
</reference>
<protein>
    <submittedName>
        <fullName evidence="1">Uncharacterized protein</fullName>
    </submittedName>
</protein>
<evidence type="ECO:0000313" key="2">
    <source>
        <dbReference type="Proteomes" id="UP001166286"/>
    </source>
</evidence>
<keyword evidence="2" id="KW-1185">Reference proteome</keyword>
<dbReference type="EMBL" id="JAFEKC020000020">
    <property type="protein sequence ID" value="KAK0508715.1"/>
    <property type="molecule type" value="Genomic_DNA"/>
</dbReference>
<accession>A0AA39QV97</accession>
<proteinExistence type="predicted"/>
<evidence type="ECO:0000313" key="1">
    <source>
        <dbReference type="EMBL" id="KAK0508715.1"/>
    </source>
</evidence>
<dbReference type="AlphaFoldDB" id="A0AA39QV97"/>
<organism evidence="1 2">
    <name type="scientific">Cladonia borealis</name>
    <dbReference type="NCBI Taxonomy" id="184061"/>
    <lineage>
        <taxon>Eukaryota</taxon>
        <taxon>Fungi</taxon>
        <taxon>Dikarya</taxon>
        <taxon>Ascomycota</taxon>
        <taxon>Pezizomycotina</taxon>
        <taxon>Lecanoromycetes</taxon>
        <taxon>OSLEUM clade</taxon>
        <taxon>Lecanoromycetidae</taxon>
        <taxon>Lecanorales</taxon>
        <taxon>Lecanorineae</taxon>
        <taxon>Cladoniaceae</taxon>
        <taxon>Cladonia</taxon>
    </lineage>
</organism>
<gene>
    <name evidence="1" type="ORF">JMJ35_008991</name>
</gene>